<keyword evidence="3" id="KW-0614">Plasmid</keyword>
<evidence type="ECO:0000313" key="4">
    <source>
        <dbReference type="Proteomes" id="UP000232638"/>
    </source>
</evidence>
<dbReference type="PANTHER" id="PTHR37957">
    <property type="entry name" value="BLR7070 PROTEIN"/>
    <property type="match status" value="1"/>
</dbReference>
<dbReference type="EMBL" id="CP020371">
    <property type="protein sequence ID" value="AUB85294.1"/>
    <property type="molecule type" value="Genomic_DNA"/>
</dbReference>
<dbReference type="Proteomes" id="UP000232638">
    <property type="component" value="Plasmid pTs417"/>
</dbReference>
<dbReference type="AlphaFoldDB" id="A0A2K8UI93"/>
<dbReference type="Pfam" id="PF13449">
    <property type="entry name" value="Phytase-like"/>
    <property type="match status" value="1"/>
</dbReference>
<feature type="chain" id="PRO_5014791372" evidence="1">
    <location>
        <begin position="23"/>
        <end position="491"/>
    </location>
</feature>
<dbReference type="Gene3D" id="2.130.10.10">
    <property type="entry name" value="YVTN repeat-like/Quinoprotein amine dehydrogenase"/>
    <property type="match status" value="1"/>
</dbReference>
<reference evidence="3 4" key="1">
    <citation type="submission" date="2017-03" db="EMBL/GenBank/DDBJ databases">
        <title>Complete genome sequence of Candidatus 'Thiodictyon syntrophicum' sp. nov. strain Cad16T, a photolithoautotroph purple sulfur bacterium isolated from an alpine meromictic lake.</title>
        <authorList>
            <person name="Luedin S.M."/>
            <person name="Pothier J.F."/>
            <person name="Danza F."/>
            <person name="Storelli N."/>
            <person name="Wittwer M."/>
            <person name="Tonolla M."/>
        </authorList>
    </citation>
    <scope>NUCLEOTIDE SEQUENCE [LARGE SCALE GENOMIC DNA]</scope>
    <source>
        <strain evidence="3 4">Cad16T</strain>
        <plasmid evidence="4">Plasmid pts417</plasmid>
    </source>
</reference>
<keyword evidence="3" id="KW-0670">Pyruvate</keyword>
<dbReference type="InterPro" id="IPR015943">
    <property type="entry name" value="WD40/YVTN_repeat-like_dom_sf"/>
</dbReference>
<dbReference type="OrthoDB" id="292013at2"/>
<protein>
    <submittedName>
        <fullName evidence="3">Pyruvate-binding protein</fullName>
    </submittedName>
</protein>
<name>A0A2K8UI93_9GAMM</name>
<feature type="signal peptide" evidence="1">
    <location>
        <begin position="1"/>
        <end position="22"/>
    </location>
</feature>
<keyword evidence="1" id="KW-0732">Signal</keyword>
<keyword evidence="4" id="KW-1185">Reference proteome</keyword>
<dbReference type="PANTHER" id="PTHR37957:SF1">
    <property type="entry name" value="PHYTASE-LIKE DOMAIN-CONTAINING PROTEIN"/>
    <property type="match status" value="1"/>
</dbReference>
<dbReference type="InterPro" id="IPR027372">
    <property type="entry name" value="Phytase-like_dom"/>
</dbReference>
<evidence type="ECO:0000313" key="3">
    <source>
        <dbReference type="EMBL" id="AUB85294.1"/>
    </source>
</evidence>
<evidence type="ECO:0000259" key="2">
    <source>
        <dbReference type="Pfam" id="PF13449"/>
    </source>
</evidence>
<accession>A0A2K8UI93</accession>
<dbReference type="SUPFAM" id="SSF63825">
    <property type="entry name" value="YWTD domain"/>
    <property type="match status" value="1"/>
</dbReference>
<proteinExistence type="predicted"/>
<geneLocation type="plasmid" evidence="4">
    <name>pts417</name>
</geneLocation>
<evidence type="ECO:0000256" key="1">
    <source>
        <dbReference type="SAM" id="SignalP"/>
    </source>
</evidence>
<organism evidence="3 4">
    <name type="scientific">Candidatus Thiodictyon syntrophicum</name>
    <dbReference type="NCBI Taxonomy" id="1166950"/>
    <lineage>
        <taxon>Bacteria</taxon>
        <taxon>Pseudomonadati</taxon>
        <taxon>Pseudomonadota</taxon>
        <taxon>Gammaproteobacteria</taxon>
        <taxon>Chromatiales</taxon>
        <taxon>Chromatiaceae</taxon>
        <taxon>Thiodictyon</taxon>
    </lineage>
</organism>
<feature type="domain" description="Phytase-like" evidence="2">
    <location>
        <begin position="59"/>
        <end position="430"/>
    </location>
</feature>
<dbReference type="SUPFAM" id="SSF63829">
    <property type="entry name" value="Calcium-dependent phosphotriesterase"/>
    <property type="match status" value="1"/>
</dbReference>
<sequence>MNKTLLLPTLMASALIAPMTHASPVLLAIGTLTQSAAGPDADLSGLTAPMENGVRGDLLGGIGSGLAYAGGNTFIATPDRGPNATVYNPLVDNTSSYIDRFQTIGMGLATNPNYVAGSNQPYLLNPTLNATTLMWSATALNYGDGSLGTGSGYTLGSGVPSQNSPGVNYFTGRSDNFVGTGSTNAANARFDPEAVRVSRDGRSLFVSDEYGPYVYQFDRATGERIRTFAVPGNLAVTTLGPTTAAEDDPNNSSGRVANKGMEGLAITPDGKTLVGIVQAAALQDKNKYLRIVTFDIASGQATHEYAYQLTTGSGVSDLVAVNDHEFLVDERDGKGLGDGSAAVIKQVFKIDITGATDVMNEPVLSNLTMVGKTAVAKSALPVVDLVTLLNAAGIASTDIPAKIEGLAFGPDLVFDATDYHTLFIANDNDFLPTEAGPNQFYVVGIPFSDLPGYQEQLVPAAPTLWLIGAGLLGLGRGVRGGLRRRGGKGQA</sequence>
<gene>
    <name evidence="3" type="ORF">THSYN_30795</name>
</gene>
<dbReference type="RefSeq" id="WP_100922928.1">
    <property type="nucleotide sequence ID" value="NZ_CP020371.1"/>
</dbReference>
<dbReference type="KEGG" id="tsy:THSYN_30795"/>